<keyword evidence="1" id="KW-0479">Metal-binding</keyword>
<dbReference type="Pfam" id="PF14226">
    <property type="entry name" value="DIOX_N"/>
    <property type="match status" value="1"/>
</dbReference>
<dbReference type="Proteomes" id="UP001279734">
    <property type="component" value="Unassembled WGS sequence"/>
</dbReference>
<dbReference type="InterPro" id="IPR027443">
    <property type="entry name" value="IPNS-like_sf"/>
</dbReference>
<dbReference type="GO" id="GO:0046872">
    <property type="term" value="F:metal ion binding"/>
    <property type="evidence" value="ECO:0007669"/>
    <property type="project" value="UniProtKB-KW"/>
</dbReference>
<evidence type="ECO:0000256" key="2">
    <source>
        <dbReference type="ARBA" id="ARBA00023004"/>
    </source>
</evidence>
<comment type="caution">
    <text evidence="4">The sequence shown here is derived from an EMBL/GenBank/DDBJ whole genome shotgun (WGS) entry which is preliminary data.</text>
</comment>
<keyword evidence="2" id="KW-0408">Iron</keyword>
<evidence type="ECO:0000313" key="5">
    <source>
        <dbReference type="Proteomes" id="UP001279734"/>
    </source>
</evidence>
<organism evidence="4 5">
    <name type="scientific">Nepenthes gracilis</name>
    <name type="common">Slender pitcher plant</name>
    <dbReference type="NCBI Taxonomy" id="150966"/>
    <lineage>
        <taxon>Eukaryota</taxon>
        <taxon>Viridiplantae</taxon>
        <taxon>Streptophyta</taxon>
        <taxon>Embryophyta</taxon>
        <taxon>Tracheophyta</taxon>
        <taxon>Spermatophyta</taxon>
        <taxon>Magnoliopsida</taxon>
        <taxon>eudicotyledons</taxon>
        <taxon>Gunneridae</taxon>
        <taxon>Pentapetalae</taxon>
        <taxon>Caryophyllales</taxon>
        <taxon>Nepenthaceae</taxon>
        <taxon>Nepenthes</taxon>
    </lineage>
</organism>
<dbReference type="EMBL" id="BSYO01000020">
    <property type="protein sequence ID" value="GMH19423.1"/>
    <property type="molecule type" value="Genomic_DNA"/>
</dbReference>
<dbReference type="AlphaFoldDB" id="A0AAD3XVY9"/>
<protein>
    <recommendedName>
        <fullName evidence="3">Non-haem dioxygenase N-terminal domain-containing protein</fullName>
    </recommendedName>
</protein>
<evidence type="ECO:0000313" key="4">
    <source>
        <dbReference type="EMBL" id="GMH19423.1"/>
    </source>
</evidence>
<evidence type="ECO:0000256" key="1">
    <source>
        <dbReference type="ARBA" id="ARBA00022723"/>
    </source>
</evidence>
<name>A0AAD3XVY9_NEPGR</name>
<feature type="domain" description="Non-haem dioxygenase N-terminal" evidence="3">
    <location>
        <begin position="52"/>
        <end position="92"/>
    </location>
</feature>
<reference evidence="4" key="1">
    <citation type="submission" date="2023-05" db="EMBL/GenBank/DDBJ databases">
        <title>Nepenthes gracilis genome sequencing.</title>
        <authorList>
            <person name="Fukushima K."/>
        </authorList>
    </citation>
    <scope>NUCLEOTIDE SEQUENCE</scope>
    <source>
        <strain evidence="4">SING2019-196</strain>
    </source>
</reference>
<proteinExistence type="predicted"/>
<dbReference type="Gene3D" id="2.60.120.330">
    <property type="entry name" value="B-lactam Antibiotic, Isopenicillin N Synthase, Chain"/>
    <property type="match status" value="1"/>
</dbReference>
<dbReference type="SUPFAM" id="SSF51197">
    <property type="entry name" value="Clavaminate synthase-like"/>
    <property type="match status" value="1"/>
</dbReference>
<gene>
    <name evidence="4" type="ORF">Nepgr_021264</name>
</gene>
<evidence type="ECO:0000259" key="3">
    <source>
        <dbReference type="Pfam" id="PF14226"/>
    </source>
</evidence>
<dbReference type="InterPro" id="IPR026992">
    <property type="entry name" value="DIOX_N"/>
</dbReference>
<accession>A0AAD3XVY9</accession>
<sequence length="103" mass="11643">MESSPLSNLGGSLPVPSVQEMVKGRITQVPPRYVRPTQGPTFISNIDVESQLPIIDMERLTCPDFKGLEELEKLDRVCKDWGFFQLINHGVNFFANHKGKTRD</sequence>
<keyword evidence="5" id="KW-1185">Reference proteome</keyword>